<evidence type="ECO:0000256" key="2">
    <source>
        <dbReference type="ARBA" id="ARBA00022723"/>
    </source>
</evidence>
<keyword evidence="6" id="KW-1133">Transmembrane helix</keyword>
<evidence type="ECO:0000256" key="5">
    <source>
        <dbReference type="SAM" id="MobiDB-lite"/>
    </source>
</evidence>
<dbReference type="InterPro" id="IPR036909">
    <property type="entry name" value="Cyt_c-like_dom_sf"/>
</dbReference>
<keyword evidence="3 4" id="KW-0408">Iron</keyword>
<keyword evidence="1 4" id="KW-0349">Heme</keyword>
<feature type="compositionally biased region" description="Basic and acidic residues" evidence="5">
    <location>
        <begin position="9"/>
        <end position="20"/>
    </location>
</feature>
<feature type="region of interest" description="Disordered" evidence="5">
    <location>
        <begin position="168"/>
        <end position="193"/>
    </location>
</feature>
<protein>
    <submittedName>
        <fullName evidence="8">Mono/diheme cytochrome c family protein</fullName>
    </submittedName>
</protein>
<dbReference type="InterPro" id="IPR009056">
    <property type="entry name" value="Cyt_c-like_dom"/>
</dbReference>
<sequence length="193" mass="20624">MSESRFNQQRREQPEPHEGSRPVPKIVLTVIGLLLLWAVVHLYTSFNPMPASVGDDRVAADFAVPATADGGQLYTANCVACHQASGAGVPGVFPPLSKSEWVDAGDPGIMIRILLHGIHGPLTVEGAQYNGEMPNFAKFSDEEIAALVTHVRSSFGNAASAADAKTVAQVREETKGQQGPWKGDEDLRPLLGK</sequence>
<accession>A0A7W9WNH1</accession>
<proteinExistence type="predicted"/>
<dbReference type="GO" id="GO:0020037">
    <property type="term" value="F:heme binding"/>
    <property type="evidence" value="ECO:0007669"/>
    <property type="project" value="InterPro"/>
</dbReference>
<keyword evidence="6" id="KW-0472">Membrane</keyword>
<dbReference type="PANTHER" id="PTHR35008">
    <property type="entry name" value="BLL4482 PROTEIN-RELATED"/>
    <property type="match status" value="1"/>
</dbReference>
<dbReference type="EMBL" id="JACHIB010000009">
    <property type="protein sequence ID" value="MBB6083751.1"/>
    <property type="molecule type" value="Genomic_DNA"/>
</dbReference>
<name>A0A7W9WNH1_CASDE</name>
<feature type="domain" description="Cytochrome c" evidence="7">
    <location>
        <begin position="65"/>
        <end position="155"/>
    </location>
</feature>
<evidence type="ECO:0000256" key="6">
    <source>
        <dbReference type="SAM" id="Phobius"/>
    </source>
</evidence>
<dbReference type="PANTHER" id="PTHR35008:SF8">
    <property type="entry name" value="ALCOHOL DEHYDROGENASE CYTOCHROME C SUBUNIT"/>
    <property type="match status" value="1"/>
</dbReference>
<organism evidence="8 9">
    <name type="scientific">Castellaniella defragrans</name>
    <name type="common">Alcaligenes defragrans</name>
    <dbReference type="NCBI Taxonomy" id="75697"/>
    <lineage>
        <taxon>Bacteria</taxon>
        <taxon>Pseudomonadati</taxon>
        <taxon>Pseudomonadota</taxon>
        <taxon>Betaproteobacteria</taxon>
        <taxon>Burkholderiales</taxon>
        <taxon>Alcaligenaceae</taxon>
        <taxon>Castellaniella</taxon>
    </lineage>
</organism>
<dbReference type="PROSITE" id="PS51007">
    <property type="entry name" value="CYTC"/>
    <property type="match status" value="1"/>
</dbReference>
<dbReference type="RefSeq" id="WP_043684597.1">
    <property type="nucleotide sequence ID" value="NZ_JACHIB010000009.1"/>
</dbReference>
<evidence type="ECO:0000313" key="9">
    <source>
        <dbReference type="Proteomes" id="UP000541136"/>
    </source>
</evidence>
<comment type="caution">
    <text evidence="8">The sequence shown here is derived from an EMBL/GenBank/DDBJ whole genome shotgun (WGS) entry which is preliminary data.</text>
</comment>
<evidence type="ECO:0000256" key="3">
    <source>
        <dbReference type="ARBA" id="ARBA00023004"/>
    </source>
</evidence>
<keyword evidence="2 4" id="KW-0479">Metal-binding</keyword>
<keyword evidence="6" id="KW-0812">Transmembrane</keyword>
<dbReference type="InterPro" id="IPR051459">
    <property type="entry name" value="Cytochrome_c-type_DH"/>
</dbReference>
<feature type="compositionally biased region" description="Basic and acidic residues" evidence="5">
    <location>
        <begin position="182"/>
        <end position="193"/>
    </location>
</feature>
<dbReference type="Pfam" id="PF00034">
    <property type="entry name" value="Cytochrom_C"/>
    <property type="match status" value="1"/>
</dbReference>
<reference evidence="8 9" key="1">
    <citation type="submission" date="2020-08" db="EMBL/GenBank/DDBJ databases">
        <title>Genomic Encyclopedia of Type Strains, Phase IV (KMG-IV): sequencing the most valuable type-strain genomes for metagenomic binning, comparative biology and taxonomic classification.</title>
        <authorList>
            <person name="Goeker M."/>
        </authorList>
    </citation>
    <scope>NUCLEOTIDE SEQUENCE [LARGE SCALE GENOMIC DNA]</scope>
    <source>
        <strain evidence="8 9">DSM 12141</strain>
    </source>
</reference>
<evidence type="ECO:0000256" key="1">
    <source>
        <dbReference type="ARBA" id="ARBA00022617"/>
    </source>
</evidence>
<feature type="region of interest" description="Disordered" evidence="5">
    <location>
        <begin position="1"/>
        <end position="21"/>
    </location>
</feature>
<evidence type="ECO:0000313" key="8">
    <source>
        <dbReference type="EMBL" id="MBB6083751.1"/>
    </source>
</evidence>
<dbReference type="GO" id="GO:0046872">
    <property type="term" value="F:metal ion binding"/>
    <property type="evidence" value="ECO:0007669"/>
    <property type="project" value="UniProtKB-KW"/>
</dbReference>
<gene>
    <name evidence="8" type="ORF">HNR28_001793</name>
</gene>
<dbReference type="GO" id="GO:0009055">
    <property type="term" value="F:electron transfer activity"/>
    <property type="evidence" value="ECO:0007669"/>
    <property type="project" value="InterPro"/>
</dbReference>
<evidence type="ECO:0000256" key="4">
    <source>
        <dbReference type="PROSITE-ProRule" id="PRU00433"/>
    </source>
</evidence>
<feature type="transmembrane region" description="Helical" evidence="6">
    <location>
        <begin position="26"/>
        <end position="43"/>
    </location>
</feature>
<dbReference type="Gene3D" id="1.10.760.10">
    <property type="entry name" value="Cytochrome c-like domain"/>
    <property type="match status" value="1"/>
</dbReference>
<dbReference type="AlphaFoldDB" id="A0A7W9WNH1"/>
<dbReference type="SUPFAM" id="SSF46626">
    <property type="entry name" value="Cytochrome c"/>
    <property type="match status" value="1"/>
</dbReference>
<evidence type="ECO:0000259" key="7">
    <source>
        <dbReference type="PROSITE" id="PS51007"/>
    </source>
</evidence>
<dbReference type="Proteomes" id="UP000541136">
    <property type="component" value="Unassembled WGS sequence"/>
</dbReference>